<feature type="region of interest" description="Disordered" evidence="1">
    <location>
        <begin position="1"/>
        <end position="39"/>
    </location>
</feature>
<dbReference type="Pfam" id="PF03078">
    <property type="entry name" value="ATHILA"/>
    <property type="match status" value="1"/>
</dbReference>
<evidence type="ECO:0000256" key="1">
    <source>
        <dbReference type="SAM" id="MobiDB-lite"/>
    </source>
</evidence>
<name>A0A067KID4_JATCU</name>
<evidence type="ECO:0000313" key="3">
    <source>
        <dbReference type="EMBL" id="KDP34728.1"/>
    </source>
</evidence>
<reference evidence="3 4" key="1">
    <citation type="journal article" date="2014" name="PLoS ONE">
        <title>Global Analysis of Gene Expression Profiles in Physic Nut (Jatropha curcas L.) Seedlings Exposed to Salt Stress.</title>
        <authorList>
            <person name="Zhang L."/>
            <person name="Zhang C."/>
            <person name="Wu P."/>
            <person name="Chen Y."/>
            <person name="Li M."/>
            <person name="Jiang H."/>
            <person name="Wu G."/>
        </authorList>
    </citation>
    <scope>NUCLEOTIDE SEQUENCE [LARGE SCALE GENOMIC DNA]</scope>
    <source>
        <strain evidence="4">cv. GZQX0401</strain>
        <tissue evidence="3">Young leaves</tissue>
    </source>
</reference>
<dbReference type="InterPro" id="IPR004312">
    <property type="entry name" value="ATHILA_Orf1_C"/>
</dbReference>
<evidence type="ECO:0000259" key="2">
    <source>
        <dbReference type="Pfam" id="PF03078"/>
    </source>
</evidence>
<protein>
    <recommendedName>
        <fullName evidence="2">Arabidopsis retrotransposon Orf1 C-terminal domain-containing protein</fullName>
    </recommendedName>
</protein>
<sequence>MPPRYKRSRPSSSVEARRGSSTRSSTPSPPSDSTPLPPFEMGFDEQLERYNKLLLRPILPNKFIDVDALSIVGLKNAVIEPLRRVGWGSFIEMKDPVYPPLTLEFLSSLSASIRFPADSFRNNIKFRLLGRNFELSINEVSHIFGFPTENAVTQIPNDFMDRHRWSEVADSSIYSARSSKASKLKSPALRYIHKFLVHTIFGRAESEGVVGRGELYFLWAIQNGVQLNVGYWLCQKWARVARAEKGAIVMGSFVTRIASYLRVWNPTRPIYDSLVGGSSGTKLDIDLMIHMKIVEKFRESYRVIGAPADTTDDDAHAAVDTEEDQPPPFPGFSFGAGTSGAGPSFQGPSTMSNDELFARMFSRMDMFDTRLTGMESMITDRFQL</sequence>
<dbReference type="OrthoDB" id="1436156at2759"/>
<feature type="region of interest" description="Disordered" evidence="1">
    <location>
        <begin position="312"/>
        <end position="349"/>
    </location>
</feature>
<keyword evidence="4" id="KW-1185">Reference proteome</keyword>
<evidence type="ECO:0000313" key="4">
    <source>
        <dbReference type="Proteomes" id="UP000027138"/>
    </source>
</evidence>
<dbReference type="Proteomes" id="UP000027138">
    <property type="component" value="Unassembled WGS sequence"/>
</dbReference>
<accession>A0A067KID4</accession>
<feature type="compositionally biased region" description="Low complexity" evidence="1">
    <location>
        <begin position="331"/>
        <end position="345"/>
    </location>
</feature>
<gene>
    <name evidence="3" type="ORF">JCGZ_11284</name>
</gene>
<feature type="compositionally biased region" description="Pro residues" evidence="1">
    <location>
        <begin position="27"/>
        <end position="38"/>
    </location>
</feature>
<proteinExistence type="predicted"/>
<dbReference type="AlphaFoldDB" id="A0A067KID4"/>
<organism evidence="3 4">
    <name type="scientific">Jatropha curcas</name>
    <name type="common">Barbados nut</name>
    <dbReference type="NCBI Taxonomy" id="180498"/>
    <lineage>
        <taxon>Eukaryota</taxon>
        <taxon>Viridiplantae</taxon>
        <taxon>Streptophyta</taxon>
        <taxon>Embryophyta</taxon>
        <taxon>Tracheophyta</taxon>
        <taxon>Spermatophyta</taxon>
        <taxon>Magnoliopsida</taxon>
        <taxon>eudicotyledons</taxon>
        <taxon>Gunneridae</taxon>
        <taxon>Pentapetalae</taxon>
        <taxon>rosids</taxon>
        <taxon>fabids</taxon>
        <taxon>Malpighiales</taxon>
        <taxon>Euphorbiaceae</taxon>
        <taxon>Crotonoideae</taxon>
        <taxon>Jatropheae</taxon>
        <taxon>Jatropha</taxon>
    </lineage>
</organism>
<dbReference type="EMBL" id="KK914512">
    <property type="protein sequence ID" value="KDP34728.1"/>
    <property type="molecule type" value="Genomic_DNA"/>
</dbReference>
<feature type="domain" description="Arabidopsis retrotransposon Orf1 C-terminal" evidence="2">
    <location>
        <begin position="70"/>
        <end position="218"/>
    </location>
</feature>